<dbReference type="Gene3D" id="3.30.230.10">
    <property type="match status" value="1"/>
</dbReference>
<feature type="active site" evidence="2">
    <location>
        <position position="638"/>
    </location>
</feature>
<evidence type="ECO:0000259" key="3">
    <source>
        <dbReference type="PROSITE" id="PS51786"/>
    </source>
</evidence>
<proteinExistence type="inferred from homology"/>
<reference evidence="4 5" key="1">
    <citation type="submission" date="2024-11" db="EMBL/GenBank/DDBJ databases">
        <authorList>
            <person name="Heng Y.C."/>
            <person name="Lim A.C.H."/>
            <person name="Lee J.K.Y."/>
            <person name="Kittelmann S."/>
        </authorList>
    </citation>
    <scope>NUCLEOTIDE SEQUENCE [LARGE SCALE GENOMIC DNA]</scope>
    <source>
        <strain evidence="4 5">WILCCON 0185</strain>
    </source>
</reference>
<accession>A0ABW8T2V5</accession>
<dbReference type="PANTHER" id="PTHR10046">
    <property type="entry name" value="ATP DEPENDENT LON PROTEASE FAMILY MEMBER"/>
    <property type="match status" value="1"/>
</dbReference>
<feature type="active site" evidence="2">
    <location>
        <position position="681"/>
    </location>
</feature>
<evidence type="ECO:0000313" key="4">
    <source>
        <dbReference type="EMBL" id="MFL0246747.1"/>
    </source>
</evidence>
<dbReference type="InterPro" id="IPR014721">
    <property type="entry name" value="Ribsml_uS5_D2-typ_fold_subgr"/>
</dbReference>
<keyword evidence="1 2" id="KW-0645">Protease</keyword>
<dbReference type="EMBL" id="JBJHZZ010000003">
    <property type="protein sequence ID" value="MFL0246747.1"/>
    <property type="molecule type" value="Genomic_DNA"/>
</dbReference>
<sequence length="767" mass="88243">MNHELLPQDIIYKFDFVSTNKIEEKEFDYIPEYKEAYKKIKSALEIDNNGYNVYLIDDFSKDKLNNIKAYVEKILNNKEKPQDICYIIKNDPKNPKVLFLPNGKGIILKEMLKEIKISYAENTFNFYNHSGNKEKEIIIDNMQKKRNVLVGKLEDLAKEYNFEIKITQGGFVFIPQKEGEAMTEKDFEELVQEKKDDILDKVSVLRENAELILDELKNVETDELEKIKKLMSDYYNHGLNEIKDKFRYTFSDNSEVISFLEEMCDDIEENLIDIYSLNYEDDEEKINEVIYKYDMNIIVDNSNILKPQVIYEEDPSVNNLLGNIEYENHNNVYTTDVTLIKAGSMLKANEGCLILRANDLFTNPQAYYYLKKTLISEKVSLDFNRGYLELLSLSSLNPEPIEIKEKVILIGDFETYDYLFNYDEDFKKIFKIRVEYEPIVEINELTGRALQSNINKMCETYKLKPLTESSIIEVAKHLSRKAESRYKIYFNDGELNKLLLLSNNKVVSDGRNFISSSDIRDIAYSEDLIQKEILENYTEKRILINVIGSLIGQVNGLSVLDMGYVSFGKPIRITCSCYKGDGNIVDVQKESNLSGNIHSKSIGILKGYLSKFLNSYSRLPVDFHLSFEQLYGKIDGDSASVAEIISIISALGKLPIKQNIAVTGSINQLGEVQPIGGVNEKIEGFFNVCMAIDSVKDKGVLIPNSNKNDLVLNNKVEEEIAKGNFHIYTMSTVEDAMMILFDEDNIKADTVLNSVNREIQKYYTKKQ</sequence>
<feature type="domain" description="Lon proteolytic" evidence="3">
    <location>
        <begin position="548"/>
        <end position="743"/>
    </location>
</feature>
<dbReference type="PROSITE" id="PS51786">
    <property type="entry name" value="LON_PROTEOLYTIC"/>
    <property type="match status" value="1"/>
</dbReference>
<dbReference type="SUPFAM" id="SSF54211">
    <property type="entry name" value="Ribosomal protein S5 domain 2-like"/>
    <property type="match status" value="1"/>
</dbReference>
<comment type="catalytic activity">
    <reaction evidence="2">
        <text>Hydrolysis of proteins in presence of ATP.</text>
        <dbReference type="EC" id="3.4.21.53"/>
    </reaction>
</comment>
<comment type="similarity">
    <text evidence="2">Belongs to the peptidase S16 family.</text>
</comment>
<dbReference type="Proteomes" id="UP001623591">
    <property type="component" value="Unassembled WGS sequence"/>
</dbReference>
<comment type="caution">
    <text evidence="4">The sequence shown here is derived from an EMBL/GenBank/DDBJ whole genome shotgun (WGS) entry which is preliminary data.</text>
</comment>
<dbReference type="InterPro" id="IPR008269">
    <property type="entry name" value="Lon_proteolytic"/>
</dbReference>
<name>A0ABW8T2V5_9CLOT</name>
<keyword evidence="5" id="KW-1185">Reference proteome</keyword>
<dbReference type="RefSeq" id="WP_406769214.1">
    <property type="nucleotide sequence ID" value="NZ_JBJHZZ010000003.1"/>
</dbReference>
<keyword evidence="2" id="KW-0720">Serine protease</keyword>
<evidence type="ECO:0000313" key="5">
    <source>
        <dbReference type="Proteomes" id="UP001623591"/>
    </source>
</evidence>
<gene>
    <name evidence="4" type="ORF">ACJDUG_07170</name>
</gene>
<protein>
    <recommendedName>
        <fullName evidence="2">endopeptidase La</fullName>
        <ecNumber evidence="2">3.4.21.53</ecNumber>
    </recommendedName>
</protein>
<dbReference type="EC" id="3.4.21.53" evidence="2"/>
<dbReference type="InterPro" id="IPR027417">
    <property type="entry name" value="P-loop_NTPase"/>
</dbReference>
<evidence type="ECO:0000256" key="2">
    <source>
        <dbReference type="PROSITE-ProRule" id="PRU01122"/>
    </source>
</evidence>
<dbReference type="InterPro" id="IPR020568">
    <property type="entry name" value="Ribosomal_Su5_D2-typ_SF"/>
</dbReference>
<dbReference type="Pfam" id="PF05362">
    <property type="entry name" value="Lon_C"/>
    <property type="match status" value="1"/>
</dbReference>
<dbReference type="InterPro" id="IPR041699">
    <property type="entry name" value="AAA_32"/>
</dbReference>
<evidence type="ECO:0000256" key="1">
    <source>
        <dbReference type="ARBA" id="ARBA00022670"/>
    </source>
</evidence>
<dbReference type="Pfam" id="PF13654">
    <property type="entry name" value="AAA_32"/>
    <property type="match status" value="1"/>
</dbReference>
<dbReference type="InterPro" id="IPR027065">
    <property type="entry name" value="Lon_Prtase"/>
</dbReference>
<dbReference type="PRINTS" id="PR00830">
    <property type="entry name" value="ENDOLAPTASE"/>
</dbReference>
<dbReference type="Gene3D" id="3.40.50.300">
    <property type="entry name" value="P-loop containing nucleotide triphosphate hydrolases"/>
    <property type="match status" value="2"/>
</dbReference>
<keyword evidence="2" id="KW-0378">Hydrolase</keyword>
<organism evidence="4 5">
    <name type="scientific">Candidatus Clostridium stratigraminis</name>
    <dbReference type="NCBI Taxonomy" id="3381661"/>
    <lineage>
        <taxon>Bacteria</taxon>
        <taxon>Bacillati</taxon>
        <taxon>Bacillota</taxon>
        <taxon>Clostridia</taxon>
        <taxon>Eubacteriales</taxon>
        <taxon>Clostridiaceae</taxon>
        <taxon>Clostridium</taxon>
    </lineage>
</organism>